<accession>A0A183BL15</accession>
<name>A0A183BL15_GLOPA</name>
<comment type="similarity">
    <text evidence="1">Belongs to the CoA-transferase III family.</text>
</comment>
<evidence type="ECO:0000256" key="1">
    <source>
        <dbReference type="ARBA" id="ARBA00008383"/>
    </source>
</evidence>
<dbReference type="GO" id="GO:0008111">
    <property type="term" value="F:alpha-methylacyl-CoA racemase activity"/>
    <property type="evidence" value="ECO:0007669"/>
    <property type="project" value="TreeGrafter"/>
</dbReference>
<reference evidence="4" key="2">
    <citation type="submission" date="2016-06" db="UniProtKB">
        <authorList>
            <consortium name="WormBaseParasite"/>
        </authorList>
    </citation>
    <scope>IDENTIFICATION</scope>
</reference>
<dbReference type="InterPro" id="IPR003673">
    <property type="entry name" value="CoA-Trfase_fam_III"/>
</dbReference>
<dbReference type="AlphaFoldDB" id="A0A183BL15"/>
<feature type="region of interest" description="Disordered" evidence="2">
    <location>
        <begin position="45"/>
        <end position="91"/>
    </location>
</feature>
<reference evidence="3" key="1">
    <citation type="submission" date="2014-05" db="EMBL/GenBank/DDBJ databases">
        <title>The genome and life-stage specific transcriptomes of Globodera pallida elucidate key aspects of plant parasitism by a cyst nematode.</title>
        <authorList>
            <person name="Cotton J.A."/>
            <person name="Lilley C.J."/>
            <person name="Jones L.M."/>
            <person name="Kikuchi T."/>
            <person name="Reid A.J."/>
            <person name="Thorpe P."/>
            <person name="Tsai I.J."/>
            <person name="Beasley H."/>
            <person name="Blok V."/>
            <person name="Cock P.J.A."/>
            <person name="Van den Akker S.E."/>
            <person name="Holroyd N."/>
            <person name="Hunt M."/>
            <person name="Mantelin S."/>
            <person name="Naghra H."/>
            <person name="Pain A."/>
            <person name="Palomares-Rius J.E."/>
            <person name="Zarowiecki M."/>
            <person name="Berriman M."/>
            <person name="Jones J.T."/>
            <person name="Urwin P.E."/>
        </authorList>
    </citation>
    <scope>NUCLEOTIDE SEQUENCE [LARGE SCALE GENOMIC DNA]</scope>
    <source>
        <strain evidence="3">Lindley</strain>
    </source>
</reference>
<dbReference type="InterPro" id="IPR044855">
    <property type="entry name" value="CoA-Trfase_III_dom3_sf"/>
</dbReference>
<evidence type="ECO:0000313" key="4">
    <source>
        <dbReference type="WBParaSite" id="GPLIN_000129700"/>
    </source>
</evidence>
<dbReference type="SUPFAM" id="SSF89796">
    <property type="entry name" value="CoA-transferase family III (CaiB/BaiF)"/>
    <property type="match status" value="1"/>
</dbReference>
<feature type="compositionally biased region" description="Polar residues" evidence="2">
    <location>
        <begin position="66"/>
        <end position="80"/>
    </location>
</feature>
<dbReference type="Gene3D" id="3.30.1540.10">
    <property type="entry name" value="formyl-coa transferase, domain 3"/>
    <property type="match status" value="1"/>
</dbReference>
<evidence type="ECO:0000256" key="2">
    <source>
        <dbReference type="SAM" id="MobiDB-lite"/>
    </source>
</evidence>
<organism evidence="3 4">
    <name type="scientific">Globodera pallida</name>
    <name type="common">Potato cyst nematode worm</name>
    <name type="synonym">Heterodera pallida</name>
    <dbReference type="NCBI Taxonomy" id="36090"/>
    <lineage>
        <taxon>Eukaryota</taxon>
        <taxon>Metazoa</taxon>
        <taxon>Ecdysozoa</taxon>
        <taxon>Nematoda</taxon>
        <taxon>Chromadorea</taxon>
        <taxon>Rhabditida</taxon>
        <taxon>Tylenchina</taxon>
        <taxon>Tylenchomorpha</taxon>
        <taxon>Tylenchoidea</taxon>
        <taxon>Heteroderidae</taxon>
        <taxon>Heteroderinae</taxon>
        <taxon>Globodera</taxon>
    </lineage>
</organism>
<dbReference type="InterPro" id="IPR023606">
    <property type="entry name" value="CoA-Trfase_III_dom_1_sf"/>
</dbReference>
<dbReference type="InterPro" id="IPR050509">
    <property type="entry name" value="CoA-transferase_III"/>
</dbReference>
<dbReference type="Gene3D" id="3.40.50.10540">
    <property type="entry name" value="Crotonobetainyl-coa:carnitine coa-transferase, domain 1"/>
    <property type="match status" value="1"/>
</dbReference>
<proteinExistence type="inferred from homology"/>
<protein>
    <submittedName>
        <fullName evidence="4">CoA-transferase family III</fullName>
    </submittedName>
</protein>
<sequence length="399" mass="44485">MFSSKEVPLDFLDTNQNGEFWQLDSFEKGLYEELRTVKWEGLTPEESDHWMSDSSDQPANGRDEGSSSSIWGEYSTTTGEENAEDRDTDNSGVKVAELAGLAPVPFCGMILADFGAEVELLINKSTKNPLTNYGQGMGQKKWPIQLDFESEKDRRKLHNICCAADVLLDPFRPGTLEAIGLDPAALGKANPGLIVARITGYGQSGPMSNKAGHDINFVAFSGLLPTIYGNSRASPPWPPANLLADFAAGGLLAAFGRQQWLWHEEYALFSGKCPIYRTYETSDGKWMAVGAVEPKFQQRLFKQLGIEPQLFDSPEELTRQMERIFSMKTREHWTAIFSGEDACVTPVLNMDEVGHFEQHRERKAFGRMDEAEEGQTVWVPRAVPRRIGTEIDALHKAKL</sequence>
<dbReference type="Pfam" id="PF02515">
    <property type="entry name" value="CoA_transf_3"/>
    <property type="match status" value="2"/>
</dbReference>
<keyword evidence="3" id="KW-1185">Reference proteome</keyword>
<dbReference type="GO" id="GO:0008206">
    <property type="term" value="P:bile acid metabolic process"/>
    <property type="evidence" value="ECO:0007669"/>
    <property type="project" value="TreeGrafter"/>
</dbReference>
<dbReference type="PANTHER" id="PTHR48228:SF5">
    <property type="entry name" value="ALPHA-METHYLACYL-COA RACEMASE"/>
    <property type="match status" value="1"/>
</dbReference>
<dbReference type="Proteomes" id="UP000050741">
    <property type="component" value="Unassembled WGS sequence"/>
</dbReference>
<dbReference type="WBParaSite" id="GPLIN_000129700">
    <property type="protein sequence ID" value="GPLIN_000129700"/>
    <property type="gene ID" value="GPLIN_000129700"/>
</dbReference>
<dbReference type="GO" id="GO:0005739">
    <property type="term" value="C:mitochondrion"/>
    <property type="evidence" value="ECO:0007669"/>
    <property type="project" value="TreeGrafter"/>
</dbReference>
<evidence type="ECO:0000313" key="3">
    <source>
        <dbReference type="Proteomes" id="UP000050741"/>
    </source>
</evidence>
<dbReference type="PANTHER" id="PTHR48228">
    <property type="entry name" value="SUCCINYL-COA--D-CITRAMALATE COA-TRANSFERASE"/>
    <property type="match status" value="1"/>
</dbReference>